<accession>A0ABP0JXV7</accession>
<dbReference type="Proteomes" id="UP001642464">
    <property type="component" value="Unassembled WGS sequence"/>
</dbReference>
<name>A0ABP0JXV7_9DINO</name>
<sequence>MASRTSWFELSFMETSTPETSEKTRKGGATTEQEMEGHVKGTCDPCVFFASVRGCVKGIQCDFCHQDHPAMNKDAFSRPRKDRRRRMKKTIIEHLSIEDVEEMHTALQSEARRHPYIRMIIPLFLKQTS</sequence>
<organism evidence="2 3">
    <name type="scientific">Durusdinium trenchii</name>
    <dbReference type="NCBI Taxonomy" id="1381693"/>
    <lineage>
        <taxon>Eukaryota</taxon>
        <taxon>Sar</taxon>
        <taxon>Alveolata</taxon>
        <taxon>Dinophyceae</taxon>
        <taxon>Suessiales</taxon>
        <taxon>Symbiodiniaceae</taxon>
        <taxon>Durusdinium</taxon>
    </lineage>
</organism>
<evidence type="ECO:0008006" key="4">
    <source>
        <dbReference type="Google" id="ProtNLM"/>
    </source>
</evidence>
<dbReference type="EMBL" id="CAXAMM010008891">
    <property type="protein sequence ID" value="CAK9018819.1"/>
    <property type="molecule type" value="Genomic_DNA"/>
</dbReference>
<protein>
    <recommendedName>
        <fullName evidence="4">C3H1-type domain-containing protein</fullName>
    </recommendedName>
</protein>
<proteinExistence type="predicted"/>
<gene>
    <name evidence="2" type="ORF">SCF082_LOCUS14249</name>
</gene>
<evidence type="ECO:0000256" key="1">
    <source>
        <dbReference type="SAM" id="MobiDB-lite"/>
    </source>
</evidence>
<reference evidence="2 3" key="1">
    <citation type="submission" date="2024-02" db="EMBL/GenBank/DDBJ databases">
        <authorList>
            <person name="Chen Y."/>
            <person name="Shah S."/>
            <person name="Dougan E. K."/>
            <person name="Thang M."/>
            <person name="Chan C."/>
        </authorList>
    </citation>
    <scope>NUCLEOTIDE SEQUENCE [LARGE SCALE GENOMIC DNA]</scope>
</reference>
<evidence type="ECO:0000313" key="2">
    <source>
        <dbReference type="EMBL" id="CAK9018819.1"/>
    </source>
</evidence>
<comment type="caution">
    <text evidence="2">The sequence shown here is derived from an EMBL/GenBank/DDBJ whole genome shotgun (WGS) entry which is preliminary data.</text>
</comment>
<feature type="compositionally biased region" description="Polar residues" evidence="1">
    <location>
        <begin position="1"/>
        <end position="19"/>
    </location>
</feature>
<evidence type="ECO:0000313" key="3">
    <source>
        <dbReference type="Proteomes" id="UP001642464"/>
    </source>
</evidence>
<feature type="region of interest" description="Disordered" evidence="1">
    <location>
        <begin position="1"/>
        <end position="36"/>
    </location>
</feature>
<keyword evidence="3" id="KW-1185">Reference proteome</keyword>